<evidence type="ECO:0000259" key="7">
    <source>
        <dbReference type="Pfam" id="PF03717"/>
    </source>
</evidence>
<dbReference type="InterPro" id="IPR001460">
    <property type="entry name" value="PCN-bd_Tpept"/>
</dbReference>
<feature type="domain" description="Penicillin-binding protein dimerisation" evidence="7">
    <location>
        <begin position="177"/>
        <end position="339"/>
    </location>
</feature>
<protein>
    <submittedName>
        <fullName evidence="8">Cell division protein FtsI</fullName>
    </submittedName>
</protein>
<sequence>MTDTPFADRGARREHGPAAGGRATDGAEEAFGRQDIRGRSADPRRTTSGRATEPRRAPSRGPAAERTPRTVPPTPRARTRPAVRPAGDDARQGARRTGSRPVADPVRSSTRQHSVRGRRQRQDRGSRANTRLRGRLALWALVAMMMVAGVRLVDIQVVQASTFAAQAASQSNREVVLPALRGSITDRNGTPLAFTVQGRAVAARPALYADDAQRRQVAEMLVADLSATLPGLTVDDIMTKLTSGRTFVYLARGLMPAQADAIVAERNEIFDVDHRDALVMDRMDIRQTTADSPSAAIVGGTDYDGNGVSGIEAKFDSQLAGENGKRTVDVDAHGQIIPNTARDETAAQDGTDLQLTVDSDLQYVVQQKVAQRVAETGAKSGCAVVMTVKTGEIAAMACAEPGKTTREVGNKAVTDTFEPGSVNKVVTMAAAIEQGLITPTTVMTVDGSIKINDVTVKDAWSHGPIDMTATGILAKSSNVGTLMIAQEVGPDAFMAKAKLFGQGVRSGVQLPSDAKGVLPDPSTWSSSTFANLPIGQGVSMNLVQLAGMYQAIANDGVRITPTLVRSMTENGVAVPVPTQRGLAAPGTAVTVMSPETAHTLRDMLRGTVQDGDTAHRGTAPAAAITGYQVAGKTGTAQQVDPETQDYSQTVVTTTFGGFVPADDPVYSIALMLDAPNSSGPGGSSAAPLFHEIAAYAMRQADVPPSATAAPVYDLYVGAAG</sequence>
<dbReference type="GO" id="GO:0005886">
    <property type="term" value="C:plasma membrane"/>
    <property type="evidence" value="ECO:0007669"/>
    <property type="project" value="TreeGrafter"/>
</dbReference>
<dbReference type="Gene3D" id="3.40.710.10">
    <property type="entry name" value="DD-peptidase/beta-lactamase superfamily"/>
    <property type="match status" value="1"/>
</dbReference>
<dbReference type="EMBL" id="JAERWL010000010">
    <property type="protein sequence ID" value="MBM9477536.1"/>
    <property type="molecule type" value="Genomic_DNA"/>
</dbReference>
<dbReference type="InterPro" id="IPR050515">
    <property type="entry name" value="Beta-lactam/transpept"/>
</dbReference>
<dbReference type="GO" id="GO:0071555">
    <property type="term" value="P:cell wall organization"/>
    <property type="evidence" value="ECO:0007669"/>
    <property type="project" value="TreeGrafter"/>
</dbReference>
<feature type="domain" description="Penicillin-binding protein transpeptidase" evidence="6">
    <location>
        <begin position="381"/>
        <end position="693"/>
    </location>
</feature>
<evidence type="ECO:0000256" key="5">
    <source>
        <dbReference type="SAM" id="Phobius"/>
    </source>
</evidence>
<keyword evidence="5" id="KW-0812">Transmembrane</keyword>
<dbReference type="GO" id="GO:0051301">
    <property type="term" value="P:cell division"/>
    <property type="evidence" value="ECO:0007669"/>
    <property type="project" value="UniProtKB-KW"/>
</dbReference>
<evidence type="ECO:0000256" key="4">
    <source>
        <dbReference type="SAM" id="MobiDB-lite"/>
    </source>
</evidence>
<dbReference type="Proteomes" id="UP000663801">
    <property type="component" value="Unassembled WGS sequence"/>
</dbReference>
<dbReference type="Gene3D" id="3.90.1310.10">
    <property type="entry name" value="Penicillin-binding protein 2a (Domain 2)"/>
    <property type="match status" value="1"/>
</dbReference>
<dbReference type="SUPFAM" id="SSF56601">
    <property type="entry name" value="beta-lactamase/transpeptidase-like"/>
    <property type="match status" value="1"/>
</dbReference>
<proteinExistence type="inferred from homology"/>
<keyword evidence="5" id="KW-1133">Transmembrane helix</keyword>
<dbReference type="Pfam" id="PF00905">
    <property type="entry name" value="Transpeptidase"/>
    <property type="match status" value="1"/>
</dbReference>
<comment type="caution">
    <text evidence="8">The sequence shown here is derived from an EMBL/GenBank/DDBJ whole genome shotgun (WGS) entry which is preliminary data.</text>
</comment>
<comment type="subcellular location">
    <subcellularLocation>
        <location evidence="1">Membrane</location>
    </subcellularLocation>
</comment>
<dbReference type="PANTHER" id="PTHR30627">
    <property type="entry name" value="PEPTIDOGLYCAN D,D-TRANSPEPTIDASE"/>
    <property type="match status" value="1"/>
</dbReference>
<evidence type="ECO:0000313" key="8">
    <source>
        <dbReference type="EMBL" id="MBM9477536.1"/>
    </source>
</evidence>
<dbReference type="InterPro" id="IPR005311">
    <property type="entry name" value="PBP_dimer"/>
</dbReference>
<dbReference type="PANTHER" id="PTHR30627:SF1">
    <property type="entry name" value="PEPTIDOGLYCAN D,D-TRANSPEPTIDASE FTSI"/>
    <property type="match status" value="1"/>
</dbReference>
<evidence type="ECO:0000259" key="6">
    <source>
        <dbReference type="Pfam" id="PF00905"/>
    </source>
</evidence>
<dbReference type="InterPro" id="IPR012338">
    <property type="entry name" value="Beta-lactam/transpept-like"/>
</dbReference>
<dbReference type="Gene3D" id="3.30.450.330">
    <property type="match status" value="1"/>
</dbReference>
<evidence type="ECO:0000313" key="9">
    <source>
        <dbReference type="Proteomes" id="UP000663801"/>
    </source>
</evidence>
<feature type="region of interest" description="Disordered" evidence="4">
    <location>
        <begin position="1"/>
        <end position="129"/>
    </location>
</feature>
<dbReference type="AlphaFoldDB" id="A0A938YN04"/>
<organism evidence="8 9">
    <name type="scientific">Nakamurella flavida</name>
    <dbReference type="NCBI Taxonomy" id="363630"/>
    <lineage>
        <taxon>Bacteria</taxon>
        <taxon>Bacillati</taxon>
        <taxon>Actinomycetota</taxon>
        <taxon>Actinomycetes</taxon>
        <taxon>Nakamurellales</taxon>
        <taxon>Nakamurellaceae</taxon>
        <taxon>Nakamurella</taxon>
    </lineage>
</organism>
<feature type="transmembrane region" description="Helical" evidence="5">
    <location>
        <begin position="136"/>
        <end position="153"/>
    </location>
</feature>
<reference evidence="8" key="1">
    <citation type="submission" date="2021-01" db="EMBL/GenBank/DDBJ databases">
        <title>KCTC 19127 draft genome.</title>
        <authorList>
            <person name="An D."/>
        </authorList>
    </citation>
    <scope>NUCLEOTIDE SEQUENCE</scope>
    <source>
        <strain evidence="8">KCTC 19127</strain>
    </source>
</reference>
<evidence type="ECO:0000256" key="1">
    <source>
        <dbReference type="ARBA" id="ARBA00004370"/>
    </source>
</evidence>
<keyword evidence="8" id="KW-0132">Cell division</keyword>
<accession>A0A938YN04</accession>
<dbReference type="InterPro" id="IPR036138">
    <property type="entry name" value="PBP_dimer_sf"/>
</dbReference>
<keyword evidence="8" id="KW-0131">Cell cycle</keyword>
<feature type="compositionally biased region" description="Basic and acidic residues" evidence="4">
    <location>
        <begin position="30"/>
        <end position="45"/>
    </location>
</feature>
<evidence type="ECO:0000256" key="3">
    <source>
        <dbReference type="ARBA" id="ARBA00023136"/>
    </source>
</evidence>
<keyword evidence="9" id="KW-1185">Reference proteome</keyword>
<evidence type="ECO:0000256" key="2">
    <source>
        <dbReference type="ARBA" id="ARBA00007171"/>
    </source>
</evidence>
<keyword evidence="3 5" id="KW-0472">Membrane</keyword>
<dbReference type="SUPFAM" id="SSF56519">
    <property type="entry name" value="Penicillin binding protein dimerisation domain"/>
    <property type="match status" value="1"/>
</dbReference>
<name>A0A938YN04_9ACTN</name>
<gene>
    <name evidence="8" type="ORF">JL107_13885</name>
</gene>
<dbReference type="Pfam" id="PF03717">
    <property type="entry name" value="PBP_dimer"/>
    <property type="match status" value="1"/>
</dbReference>
<dbReference type="RefSeq" id="WP_205257628.1">
    <property type="nucleotide sequence ID" value="NZ_BAAAPV010000003.1"/>
</dbReference>
<comment type="similarity">
    <text evidence="2">Belongs to the transpeptidase family.</text>
</comment>
<dbReference type="GO" id="GO:0008658">
    <property type="term" value="F:penicillin binding"/>
    <property type="evidence" value="ECO:0007669"/>
    <property type="project" value="InterPro"/>
</dbReference>